<evidence type="ECO:0000313" key="9">
    <source>
        <dbReference type="RefSeq" id="XP_023164807.2"/>
    </source>
</evidence>
<dbReference type="PANTHER" id="PTHR16024">
    <property type="entry name" value="XK-RELATED PROTEIN"/>
    <property type="match status" value="1"/>
</dbReference>
<reference evidence="9" key="1">
    <citation type="submission" date="2025-08" db="UniProtKB">
        <authorList>
            <consortium name="RefSeq"/>
        </authorList>
    </citation>
    <scope>IDENTIFICATION</scope>
    <source>
        <strain evidence="9">15085-1641.00</strain>
        <tissue evidence="9">Whole body</tissue>
    </source>
</reference>
<dbReference type="OrthoDB" id="6136301at2759"/>
<dbReference type="KEGG" id="dhe:111595360"/>
<dbReference type="InterPro" id="IPR050895">
    <property type="entry name" value="XK-related_scramblase"/>
</dbReference>
<comment type="subcellular location">
    <subcellularLocation>
        <location evidence="1">Cell membrane</location>
        <topology evidence="1">Multi-pass membrane protein</topology>
    </subcellularLocation>
    <subcellularLocation>
        <location evidence="7">Membrane</location>
        <topology evidence="7">Multi-pass membrane protein</topology>
    </subcellularLocation>
</comment>
<dbReference type="InterPro" id="IPR018629">
    <property type="entry name" value="XK-rel"/>
</dbReference>
<sequence length="355" mass="41098">MEYVDDQTKENMQSATLSHQISTFNIVMTAISAFMRFLTIIMNCCLAYEYWRSASYTYCHWTIMSILIPMILTTIIYANVLIVGHPSKKPVDNTRLFWRLVVSFLFRDASTLNWALKYTEAKRRGDKIAEIECYRRHLMEECNIGFLRLFDSFLETAPQKVLQLAIVLQNTKSLTYVRTFTFLVYFLSLAWCLVAYNRSNRLVQLDKYDIGAKGLFVQFWFLLCLTASRTICIAYLASIFPMETFAVCILHMVLCGTILFIADTPKFGKSPLMNYILCLSFGAVYIFIFTPVSDGPTKYKYIIYLLLCVLQNILACIFWIPFYLAILINALYMLGIVLVIYYYLKCHPGISSAIF</sequence>
<gene>
    <name evidence="9" type="primary">LOC111595360</name>
</gene>
<dbReference type="Proteomes" id="UP000504633">
    <property type="component" value="Unplaced"/>
</dbReference>
<keyword evidence="6 7" id="KW-0472">Membrane</keyword>
<evidence type="ECO:0000256" key="1">
    <source>
        <dbReference type="ARBA" id="ARBA00004651"/>
    </source>
</evidence>
<dbReference type="GO" id="GO:1902742">
    <property type="term" value="P:apoptotic process involved in development"/>
    <property type="evidence" value="ECO:0007669"/>
    <property type="project" value="TreeGrafter"/>
</dbReference>
<dbReference type="GO" id="GO:0043652">
    <property type="term" value="P:engulfment of apoptotic cell"/>
    <property type="evidence" value="ECO:0007669"/>
    <property type="project" value="TreeGrafter"/>
</dbReference>
<evidence type="ECO:0000256" key="6">
    <source>
        <dbReference type="ARBA" id="ARBA00023136"/>
    </source>
</evidence>
<feature type="transmembrane region" description="Helical" evidence="7">
    <location>
        <begin position="274"/>
        <end position="292"/>
    </location>
</feature>
<dbReference type="Pfam" id="PF09815">
    <property type="entry name" value="XK-related"/>
    <property type="match status" value="1"/>
</dbReference>
<feature type="transmembrane region" description="Helical" evidence="7">
    <location>
        <begin position="301"/>
        <end position="320"/>
    </location>
</feature>
<dbReference type="GO" id="GO:0005886">
    <property type="term" value="C:plasma membrane"/>
    <property type="evidence" value="ECO:0007669"/>
    <property type="project" value="UniProtKB-SubCell"/>
</dbReference>
<proteinExistence type="inferred from homology"/>
<dbReference type="AlphaFoldDB" id="A0A6J1LMP3"/>
<comment type="similarity">
    <text evidence="2 7">Belongs to the XK family.</text>
</comment>
<evidence type="ECO:0000256" key="3">
    <source>
        <dbReference type="ARBA" id="ARBA00022475"/>
    </source>
</evidence>
<protein>
    <recommendedName>
        <fullName evidence="7">XK-related protein</fullName>
    </recommendedName>
</protein>
<feature type="transmembrane region" description="Helical" evidence="7">
    <location>
        <begin position="244"/>
        <end position="262"/>
    </location>
</feature>
<evidence type="ECO:0000256" key="5">
    <source>
        <dbReference type="ARBA" id="ARBA00022989"/>
    </source>
</evidence>
<feature type="transmembrane region" description="Helical" evidence="7">
    <location>
        <begin position="26"/>
        <end position="51"/>
    </location>
</feature>
<dbReference type="GeneID" id="111595360"/>
<evidence type="ECO:0000256" key="7">
    <source>
        <dbReference type="RuleBase" id="RU910716"/>
    </source>
</evidence>
<feature type="transmembrane region" description="Helical" evidence="7">
    <location>
        <begin position="326"/>
        <end position="344"/>
    </location>
</feature>
<dbReference type="GO" id="GO:0070782">
    <property type="term" value="P:phosphatidylserine exposure on apoptotic cell surface"/>
    <property type="evidence" value="ECO:0007669"/>
    <property type="project" value="TreeGrafter"/>
</dbReference>
<dbReference type="OMA" id="RDCRMKY"/>
<evidence type="ECO:0000313" key="8">
    <source>
        <dbReference type="Proteomes" id="UP000504633"/>
    </source>
</evidence>
<keyword evidence="5 7" id="KW-1133">Transmembrane helix</keyword>
<feature type="transmembrane region" description="Helical" evidence="7">
    <location>
        <begin position="176"/>
        <end position="196"/>
    </location>
</feature>
<evidence type="ECO:0000256" key="4">
    <source>
        <dbReference type="ARBA" id="ARBA00022692"/>
    </source>
</evidence>
<evidence type="ECO:0000256" key="2">
    <source>
        <dbReference type="ARBA" id="ARBA00008789"/>
    </source>
</evidence>
<feature type="transmembrane region" description="Helical" evidence="7">
    <location>
        <begin position="216"/>
        <end position="237"/>
    </location>
</feature>
<accession>A0A6J1LMP3</accession>
<dbReference type="PANTHER" id="PTHR16024:SF6">
    <property type="entry name" value="XK-RELATED PROTEIN"/>
    <property type="match status" value="1"/>
</dbReference>
<keyword evidence="3" id="KW-1003">Cell membrane</keyword>
<name>A0A6J1LMP3_DROHY</name>
<dbReference type="RefSeq" id="XP_023164807.2">
    <property type="nucleotide sequence ID" value="XM_023309039.2"/>
</dbReference>
<keyword evidence="8" id="KW-1185">Reference proteome</keyword>
<feature type="transmembrane region" description="Helical" evidence="7">
    <location>
        <begin position="63"/>
        <end position="84"/>
    </location>
</feature>
<keyword evidence="4 7" id="KW-0812">Transmembrane</keyword>
<organism evidence="8 9">
    <name type="scientific">Drosophila hydei</name>
    <name type="common">Fruit fly</name>
    <dbReference type="NCBI Taxonomy" id="7224"/>
    <lineage>
        <taxon>Eukaryota</taxon>
        <taxon>Metazoa</taxon>
        <taxon>Ecdysozoa</taxon>
        <taxon>Arthropoda</taxon>
        <taxon>Hexapoda</taxon>
        <taxon>Insecta</taxon>
        <taxon>Pterygota</taxon>
        <taxon>Neoptera</taxon>
        <taxon>Endopterygota</taxon>
        <taxon>Diptera</taxon>
        <taxon>Brachycera</taxon>
        <taxon>Muscomorpha</taxon>
        <taxon>Ephydroidea</taxon>
        <taxon>Drosophilidae</taxon>
        <taxon>Drosophila</taxon>
    </lineage>
</organism>